<accession>A0A022KXI4</accession>
<reference evidence="1 2" key="1">
    <citation type="journal article" date="2013" name="Genome Announc.">
        <title>Draft genome sequence of an Actinobacterium, Brachybacterium muris strain UCD-AY4.</title>
        <authorList>
            <person name="Lo J.R."/>
            <person name="Lang J.M."/>
            <person name="Darling A.E."/>
            <person name="Eisen J.A."/>
            <person name="Coil D.A."/>
        </authorList>
    </citation>
    <scope>NUCLEOTIDE SEQUENCE [LARGE SCALE GENOMIC DNA]</scope>
    <source>
        <strain evidence="1 2">UCD-AY4</strain>
    </source>
</reference>
<dbReference type="RefSeq" id="WP_042343590.1">
    <property type="nucleotide sequence ID" value="NZ_KB403091.1"/>
</dbReference>
<sequence>MSEAPNLHPGETVLKKGVANMQRGVETVGGKLTLTNQRLLFDAHALNFQRGASEVWLQQVVGQKGGWTKFLGSIPLVPNSIVLTLADGQELSFVVAGRAKWLAAIEQARGGGGVAASR</sequence>
<gene>
    <name evidence="1" type="ORF">D641_0100585</name>
</gene>
<keyword evidence="2" id="KW-1185">Reference proteome</keyword>
<evidence type="ECO:0000313" key="1">
    <source>
        <dbReference type="EMBL" id="EYT51005.1"/>
    </source>
</evidence>
<proteinExistence type="predicted"/>
<dbReference type="OrthoDB" id="837929at2"/>
<name>A0A022KXI4_9MICO</name>
<dbReference type="STRING" id="1249481.D641_0100585"/>
<organism evidence="1 2">
    <name type="scientific">Brachybacterium muris UCD-AY4</name>
    <dbReference type="NCBI Taxonomy" id="1249481"/>
    <lineage>
        <taxon>Bacteria</taxon>
        <taxon>Bacillati</taxon>
        <taxon>Actinomycetota</taxon>
        <taxon>Actinomycetes</taxon>
        <taxon>Micrococcales</taxon>
        <taxon>Dermabacteraceae</taxon>
        <taxon>Brachybacterium</taxon>
    </lineage>
</organism>
<comment type="caution">
    <text evidence="1">The sequence shown here is derived from an EMBL/GenBank/DDBJ whole genome shotgun (WGS) entry which is preliminary data.</text>
</comment>
<evidence type="ECO:0000313" key="2">
    <source>
        <dbReference type="Proteomes" id="UP000019754"/>
    </source>
</evidence>
<dbReference type="HOGENOM" id="CLU_142324_0_0_11"/>
<dbReference type="Proteomes" id="UP000019754">
    <property type="component" value="Unassembled WGS sequence"/>
</dbReference>
<protein>
    <submittedName>
        <fullName evidence="1">Membrane protein</fullName>
    </submittedName>
</protein>
<dbReference type="AlphaFoldDB" id="A0A022KXI4"/>
<dbReference type="EMBL" id="AORC01000002">
    <property type="protein sequence ID" value="EYT51005.1"/>
    <property type="molecule type" value="Genomic_DNA"/>
</dbReference>